<proteinExistence type="predicted"/>
<dbReference type="InterPro" id="IPR007052">
    <property type="entry name" value="CS_dom"/>
</dbReference>
<evidence type="ECO:0000256" key="4">
    <source>
        <dbReference type="PROSITE-ProRule" id="PRU00134"/>
    </source>
</evidence>
<dbReference type="CDD" id="cd06467">
    <property type="entry name" value="p23_NUDC_like"/>
    <property type="match status" value="1"/>
</dbReference>
<keyword evidence="2 4" id="KW-0863">Zinc-finger</keyword>
<dbReference type="GeneID" id="19017677"/>
<dbReference type="GO" id="GO:0005737">
    <property type="term" value="C:cytoplasm"/>
    <property type="evidence" value="ECO:0007669"/>
    <property type="project" value="TreeGrafter"/>
</dbReference>
<evidence type="ECO:0000313" key="7">
    <source>
        <dbReference type="EMBL" id="CCO15282.1"/>
    </source>
</evidence>
<dbReference type="InterPro" id="IPR002893">
    <property type="entry name" value="Znf_MYND"/>
</dbReference>
<dbReference type="Pfam" id="PF04969">
    <property type="entry name" value="CS"/>
    <property type="match status" value="1"/>
</dbReference>
<name>K8EBH2_9CHLO</name>
<dbReference type="OrthoDB" id="416217at2759"/>
<evidence type="ECO:0000259" key="6">
    <source>
        <dbReference type="PROSITE" id="PS51203"/>
    </source>
</evidence>
<gene>
    <name evidence="7" type="ORF">Bathy02g05620</name>
</gene>
<dbReference type="GO" id="GO:0051082">
    <property type="term" value="F:unfolded protein binding"/>
    <property type="evidence" value="ECO:0007669"/>
    <property type="project" value="TreeGrafter"/>
</dbReference>
<accession>K8EBH2</accession>
<dbReference type="eggNOG" id="ENOG502SHPE">
    <property type="taxonomic scope" value="Eukaryota"/>
</dbReference>
<dbReference type="EMBL" id="FO082277">
    <property type="protein sequence ID" value="CCO15282.1"/>
    <property type="molecule type" value="Genomic_DNA"/>
</dbReference>
<dbReference type="RefSeq" id="XP_007515042.1">
    <property type="nucleotide sequence ID" value="XM_007514980.1"/>
</dbReference>
<dbReference type="SUPFAM" id="SSF144232">
    <property type="entry name" value="HIT/MYND zinc finger-like"/>
    <property type="match status" value="1"/>
</dbReference>
<dbReference type="KEGG" id="bpg:Bathy02g05620"/>
<dbReference type="InterPro" id="IPR008978">
    <property type="entry name" value="HSP20-like_chaperone"/>
</dbReference>
<evidence type="ECO:0000256" key="3">
    <source>
        <dbReference type="ARBA" id="ARBA00022833"/>
    </source>
</evidence>
<evidence type="ECO:0000259" key="5">
    <source>
        <dbReference type="PROSITE" id="PS50865"/>
    </source>
</evidence>
<dbReference type="SUPFAM" id="SSF49764">
    <property type="entry name" value="HSP20-like chaperones"/>
    <property type="match status" value="1"/>
</dbReference>
<dbReference type="Gene3D" id="2.60.40.790">
    <property type="match status" value="1"/>
</dbReference>
<feature type="domain" description="MYND-type" evidence="5">
    <location>
        <begin position="28"/>
        <end position="65"/>
    </location>
</feature>
<dbReference type="PANTHER" id="PTHR12356">
    <property type="entry name" value="NUCLEAR MOVEMENT PROTEIN NUDC"/>
    <property type="match status" value="1"/>
</dbReference>
<evidence type="ECO:0000313" key="8">
    <source>
        <dbReference type="Proteomes" id="UP000198341"/>
    </source>
</evidence>
<keyword evidence="1" id="KW-0479">Metal-binding</keyword>
<evidence type="ECO:0008006" key="9">
    <source>
        <dbReference type="Google" id="ProtNLM"/>
    </source>
</evidence>
<protein>
    <recommendedName>
        <fullName evidence="9">MYND-type domain-containing protein</fullName>
    </recommendedName>
</protein>
<evidence type="ECO:0000256" key="2">
    <source>
        <dbReference type="ARBA" id="ARBA00022771"/>
    </source>
</evidence>
<sequence length="343" mass="39698">MTATGGNITAPCHFQEQDQLLASLQHTCDNCGGRDHLMKCSRCHTAFFCSVKCQKTYWPFHKAFCRKNDFADATEGTEPKFARWMRSHGKQAVLKDDEVDRLERKVVNMEDMYGRANPKPEPPKFDAEDMKNMREAEETRLLKARESSKNELYWQEIEVEKCLGLETETIKWKQNQTYVEIFVRLDGYAGGMSAHESAKSEDVQVDMSRSRLSVRYKDDVIIDDKKLYKDIKVELSTWVIVDNVLEICLLKFCRRGAGYAGGKSNADTFWRSLFSDEYLNALRVEDSKVHLDSTSSLTEDDVKKSIPERYYETEFDENYGVRVGNKARHSSNRPMVAQNKNRR</sequence>
<organism evidence="7 8">
    <name type="scientific">Bathycoccus prasinos</name>
    <dbReference type="NCBI Taxonomy" id="41875"/>
    <lineage>
        <taxon>Eukaryota</taxon>
        <taxon>Viridiplantae</taxon>
        <taxon>Chlorophyta</taxon>
        <taxon>Mamiellophyceae</taxon>
        <taxon>Mamiellales</taxon>
        <taxon>Bathycoccaceae</taxon>
        <taxon>Bathycoccus</taxon>
    </lineage>
</organism>
<evidence type="ECO:0000256" key="1">
    <source>
        <dbReference type="ARBA" id="ARBA00022723"/>
    </source>
</evidence>
<dbReference type="Gene3D" id="6.10.140.2220">
    <property type="match status" value="1"/>
</dbReference>
<reference evidence="7 8" key="1">
    <citation type="submission" date="2011-10" db="EMBL/GenBank/DDBJ databases">
        <authorList>
            <person name="Genoscope - CEA"/>
        </authorList>
    </citation>
    <scope>NUCLEOTIDE SEQUENCE [LARGE SCALE GENOMIC DNA]</scope>
    <source>
        <strain evidence="7 8">RCC 1105</strain>
    </source>
</reference>
<keyword evidence="8" id="KW-1185">Reference proteome</keyword>
<dbReference type="PROSITE" id="PS51203">
    <property type="entry name" value="CS"/>
    <property type="match status" value="1"/>
</dbReference>
<dbReference type="GO" id="GO:0008270">
    <property type="term" value="F:zinc ion binding"/>
    <property type="evidence" value="ECO:0007669"/>
    <property type="project" value="UniProtKB-KW"/>
</dbReference>
<dbReference type="Pfam" id="PF01753">
    <property type="entry name" value="zf-MYND"/>
    <property type="match status" value="1"/>
</dbReference>
<dbReference type="InterPro" id="IPR037898">
    <property type="entry name" value="NudC_fam"/>
</dbReference>
<keyword evidence="3" id="KW-0862">Zinc</keyword>
<dbReference type="AlphaFoldDB" id="K8EBH2"/>
<dbReference type="Proteomes" id="UP000198341">
    <property type="component" value="Chromosome 2"/>
</dbReference>
<dbReference type="GO" id="GO:0006457">
    <property type="term" value="P:protein folding"/>
    <property type="evidence" value="ECO:0007669"/>
    <property type="project" value="TreeGrafter"/>
</dbReference>
<dbReference type="PROSITE" id="PS50865">
    <property type="entry name" value="ZF_MYND_2"/>
    <property type="match status" value="1"/>
</dbReference>
<feature type="domain" description="CS" evidence="6">
    <location>
        <begin position="165"/>
        <end position="274"/>
    </location>
</feature>